<proteinExistence type="predicted"/>
<sequence>MFLSWQNWQKNSALRWVVGVAITFFFLCLGLTLHRYFSFYASYDQGIFNQVFWNSSHGRLFQSSLSSALSTNVVHQGEFPNVSYHRLGQHFTPALLLWLPLYVLFPSPVTLTVLQVTLITVAGLVLYILARQYLEPPLAAFITVSFYAANAVIGPTLSNFHDICQIPLFMFTALLAMEKRWWWLFWVCAVLILMVREDSAINLFGIGIYLILSKRYPVQGVLVCFLSFGYILALTNFIMPLFSADISERFMMERFGQYADGEEASTLEILWGIVSNPGRLIVELFTPFWGTLKYLLGQWLPLAFIPAIAPASWMIAGFPLLKLFMAKGESVLSITIRYALTVVPGLFYGTILWWANRQKQLQDKLNLQLNLEGGEISESKVTLPSVKFRRFWLFCIGLSLFFSFTSNPNRTLYFIIPDSIDPWVYIPVTTQWSHVAQFRPLLAEIPPDASVATTTYIVPHLSSRREILRFPLYQLRNDAGEVISVEYILADLWQLQKYGVAFSGDRNSFNEITQRIEQLTNNKEYGIIDFRDGVILMKKGVPSKPEAVKNYTSFLASSH</sequence>
<gene>
    <name evidence="2" type="ORF">PL921480285</name>
</gene>
<feature type="transmembrane region" description="Helical" evidence="1">
    <location>
        <begin position="183"/>
        <end position="212"/>
    </location>
</feature>
<evidence type="ECO:0000313" key="2">
    <source>
        <dbReference type="EMBL" id="CUR36175.1"/>
    </source>
</evidence>
<feature type="transmembrane region" description="Helical" evidence="1">
    <location>
        <begin position="112"/>
        <end position="130"/>
    </location>
</feature>
<dbReference type="AlphaFoldDB" id="A0A1J1LUT2"/>
<keyword evidence="1" id="KW-1133">Transmembrane helix</keyword>
<feature type="transmembrane region" description="Helical" evidence="1">
    <location>
        <begin position="336"/>
        <end position="355"/>
    </location>
</feature>
<reference evidence="3" key="1">
    <citation type="submission" date="2015-10" db="EMBL/GenBank/DDBJ databases">
        <authorList>
            <person name="Regsiter A."/>
            <person name="william w."/>
        </authorList>
    </citation>
    <scope>NUCLEOTIDE SEQUENCE [LARGE SCALE GENOMIC DNA]</scope>
</reference>
<feature type="transmembrane region" description="Helical" evidence="1">
    <location>
        <begin position="12"/>
        <end position="33"/>
    </location>
</feature>
<feature type="transmembrane region" description="Helical" evidence="1">
    <location>
        <begin position="299"/>
        <end position="324"/>
    </location>
</feature>
<name>A0A1J1LUT2_9CYAN</name>
<organism evidence="2 3">
    <name type="scientific">Planktothrix tepida PCC 9214</name>
    <dbReference type="NCBI Taxonomy" id="671072"/>
    <lineage>
        <taxon>Bacteria</taxon>
        <taxon>Bacillati</taxon>
        <taxon>Cyanobacteriota</taxon>
        <taxon>Cyanophyceae</taxon>
        <taxon>Oscillatoriophycideae</taxon>
        <taxon>Oscillatoriales</taxon>
        <taxon>Microcoleaceae</taxon>
        <taxon>Planktothrix</taxon>
    </lineage>
</organism>
<dbReference type="InterPro" id="IPR018650">
    <property type="entry name" value="STSV1_Orf64"/>
</dbReference>
<evidence type="ECO:0000313" key="3">
    <source>
        <dbReference type="Proteomes" id="UP000184315"/>
    </source>
</evidence>
<keyword evidence="1" id="KW-0472">Membrane</keyword>
<dbReference type="EMBL" id="CZDF01000188">
    <property type="protein sequence ID" value="CUR36175.1"/>
    <property type="molecule type" value="Genomic_DNA"/>
</dbReference>
<feature type="transmembrane region" description="Helical" evidence="1">
    <location>
        <begin position="221"/>
        <end position="242"/>
    </location>
</feature>
<evidence type="ECO:0000256" key="1">
    <source>
        <dbReference type="SAM" id="Phobius"/>
    </source>
</evidence>
<dbReference type="RefSeq" id="WP_072717277.1">
    <property type="nucleotide sequence ID" value="NZ_LN889764.1"/>
</dbReference>
<dbReference type="Pfam" id="PF09852">
    <property type="entry name" value="DUF2079"/>
    <property type="match status" value="1"/>
</dbReference>
<keyword evidence="1" id="KW-0812">Transmembrane</keyword>
<protein>
    <submittedName>
        <fullName evidence="2">Uncharacterized protein</fullName>
    </submittedName>
</protein>
<dbReference type="STRING" id="671072.PL921480285"/>
<feature type="transmembrane region" description="Helical" evidence="1">
    <location>
        <begin position="136"/>
        <end position="153"/>
    </location>
</feature>
<accession>A0A1J1LUT2</accession>
<dbReference type="Proteomes" id="UP000184315">
    <property type="component" value="Unassembled WGS sequence"/>
</dbReference>
<keyword evidence="3" id="KW-1185">Reference proteome</keyword>
<dbReference type="OrthoDB" id="501434at2"/>